<dbReference type="GO" id="GO:0005737">
    <property type="term" value="C:cytoplasm"/>
    <property type="evidence" value="ECO:0007669"/>
    <property type="project" value="UniProtKB-SubCell"/>
</dbReference>
<evidence type="ECO:0000256" key="8">
    <source>
        <dbReference type="ARBA" id="ARBA00023125"/>
    </source>
</evidence>
<evidence type="ECO:0000256" key="7">
    <source>
        <dbReference type="ARBA" id="ARBA00022932"/>
    </source>
</evidence>
<reference evidence="10" key="1">
    <citation type="submission" date="2019-08" db="EMBL/GenBank/DDBJ databases">
        <authorList>
            <person name="Kucharzyk K."/>
            <person name="Murdoch R.W."/>
            <person name="Higgins S."/>
            <person name="Loffler F."/>
        </authorList>
    </citation>
    <scope>NUCLEOTIDE SEQUENCE</scope>
</reference>
<dbReference type="GO" id="GO:0009360">
    <property type="term" value="C:DNA polymerase III complex"/>
    <property type="evidence" value="ECO:0007669"/>
    <property type="project" value="InterPro"/>
</dbReference>
<keyword evidence="4" id="KW-0808">Transferase</keyword>
<keyword evidence="6" id="KW-0235">DNA replication</keyword>
<accession>A0A645F885</accession>
<sequence length="146" mass="16539">MLDLGFTKIVSRLLEGEFIKYKQILPSSHESRVQAQREDLLESIERASLMARESKNNIIKLSFTEVNLTVSANSEMGNVVEDLPISLTGNDIDIAFNARYFTDVLKSLDDEKILLDFNNNVSPCIVKPIQGDAYLFLILPVRLFMN</sequence>
<keyword evidence="5" id="KW-0548">Nucleotidyltransferase</keyword>
<comment type="caution">
    <text evidence="10">The sequence shown here is derived from an EMBL/GenBank/DDBJ whole genome shotgun (WGS) entry which is preliminary data.</text>
</comment>
<evidence type="ECO:0000256" key="4">
    <source>
        <dbReference type="ARBA" id="ARBA00022679"/>
    </source>
</evidence>
<keyword evidence="3" id="KW-0963">Cytoplasm</keyword>
<dbReference type="InterPro" id="IPR022635">
    <property type="entry name" value="DNA_polIII_beta_C"/>
</dbReference>
<evidence type="ECO:0000256" key="1">
    <source>
        <dbReference type="ARBA" id="ARBA00004496"/>
    </source>
</evidence>
<evidence type="ECO:0000256" key="3">
    <source>
        <dbReference type="ARBA" id="ARBA00022490"/>
    </source>
</evidence>
<dbReference type="PANTHER" id="PTHR30478:SF0">
    <property type="entry name" value="BETA SLIDING CLAMP"/>
    <property type="match status" value="1"/>
</dbReference>
<dbReference type="AlphaFoldDB" id="A0A645F885"/>
<evidence type="ECO:0000256" key="6">
    <source>
        <dbReference type="ARBA" id="ARBA00022705"/>
    </source>
</evidence>
<dbReference type="Pfam" id="PF02768">
    <property type="entry name" value="DNA_pol3_beta_3"/>
    <property type="match status" value="1"/>
</dbReference>
<dbReference type="GO" id="GO:0006271">
    <property type="term" value="P:DNA strand elongation involved in DNA replication"/>
    <property type="evidence" value="ECO:0007669"/>
    <property type="project" value="TreeGrafter"/>
</dbReference>
<dbReference type="InterPro" id="IPR046938">
    <property type="entry name" value="DNA_clamp_sf"/>
</dbReference>
<dbReference type="CDD" id="cd00140">
    <property type="entry name" value="beta_clamp"/>
    <property type="match status" value="1"/>
</dbReference>
<organism evidence="10">
    <name type="scientific">bioreactor metagenome</name>
    <dbReference type="NCBI Taxonomy" id="1076179"/>
    <lineage>
        <taxon>unclassified sequences</taxon>
        <taxon>metagenomes</taxon>
        <taxon>ecological metagenomes</taxon>
    </lineage>
</organism>
<dbReference type="GO" id="GO:0008408">
    <property type="term" value="F:3'-5' exonuclease activity"/>
    <property type="evidence" value="ECO:0007669"/>
    <property type="project" value="InterPro"/>
</dbReference>
<evidence type="ECO:0000313" key="10">
    <source>
        <dbReference type="EMBL" id="MPN10447.1"/>
    </source>
</evidence>
<comment type="similarity">
    <text evidence="2">Belongs to the beta sliding clamp family.</text>
</comment>
<evidence type="ECO:0000256" key="2">
    <source>
        <dbReference type="ARBA" id="ARBA00010752"/>
    </source>
</evidence>
<dbReference type="GO" id="GO:0003887">
    <property type="term" value="F:DNA-directed DNA polymerase activity"/>
    <property type="evidence" value="ECO:0007669"/>
    <property type="project" value="UniProtKB-KW"/>
</dbReference>
<dbReference type="EMBL" id="VSSQ01056601">
    <property type="protein sequence ID" value="MPN10447.1"/>
    <property type="molecule type" value="Genomic_DNA"/>
</dbReference>
<evidence type="ECO:0000259" key="9">
    <source>
        <dbReference type="Pfam" id="PF02768"/>
    </source>
</evidence>
<dbReference type="SUPFAM" id="SSF55979">
    <property type="entry name" value="DNA clamp"/>
    <property type="match status" value="1"/>
</dbReference>
<dbReference type="GO" id="GO:0003677">
    <property type="term" value="F:DNA binding"/>
    <property type="evidence" value="ECO:0007669"/>
    <property type="project" value="UniProtKB-KW"/>
</dbReference>
<protein>
    <submittedName>
        <fullName evidence="10">Beta sliding clamp</fullName>
    </submittedName>
</protein>
<evidence type="ECO:0000256" key="5">
    <source>
        <dbReference type="ARBA" id="ARBA00022695"/>
    </source>
</evidence>
<keyword evidence="8" id="KW-0238">DNA-binding</keyword>
<name>A0A645F885_9ZZZZ</name>
<dbReference type="PANTHER" id="PTHR30478">
    <property type="entry name" value="DNA POLYMERASE III SUBUNIT BETA"/>
    <property type="match status" value="1"/>
</dbReference>
<proteinExistence type="inferred from homology"/>
<feature type="domain" description="DNA polymerase III beta sliding clamp C-terminal" evidence="9">
    <location>
        <begin position="22"/>
        <end position="142"/>
    </location>
</feature>
<gene>
    <name evidence="10" type="primary">dnaN_56</name>
    <name evidence="10" type="ORF">SDC9_157742</name>
</gene>
<comment type="subcellular location">
    <subcellularLocation>
        <location evidence="1">Cytoplasm</location>
    </subcellularLocation>
</comment>
<keyword evidence="7" id="KW-0239">DNA-directed DNA polymerase</keyword>
<dbReference type="InterPro" id="IPR001001">
    <property type="entry name" value="DNA_polIII_beta"/>
</dbReference>
<dbReference type="Gene3D" id="3.10.150.10">
    <property type="entry name" value="DNA Polymerase III, subunit A, domain 2"/>
    <property type="match status" value="1"/>
</dbReference>